<feature type="region of interest" description="Disordered" evidence="1">
    <location>
        <begin position="215"/>
        <end position="256"/>
    </location>
</feature>
<gene>
    <name evidence="2" type="ORF">M422DRAFT_52717</name>
</gene>
<evidence type="ECO:0000313" key="2">
    <source>
        <dbReference type="EMBL" id="KIJ32762.1"/>
    </source>
</evidence>
<name>A0A0C9UU26_SPHS4</name>
<protein>
    <submittedName>
        <fullName evidence="2">Uncharacterized protein</fullName>
    </submittedName>
</protein>
<reference evidence="2 3" key="1">
    <citation type="submission" date="2014-06" db="EMBL/GenBank/DDBJ databases">
        <title>Evolutionary Origins and Diversification of the Mycorrhizal Mutualists.</title>
        <authorList>
            <consortium name="DOE Joint Genome Institute"/>
            <consortium name="Mycorrhizal Genomics Consortium"/>
            <person name="Kohler A."/>
            <person name="Kuo A."/>
            <person name="Nagy L.G."/>
            <person name="Floudas D."/>
            <person name="Copeland A."/>
            <person name="Barry K.W."/>
            <person name="Cichocki N."/>
            <person name="Veneault-Fourrey C."/>
            <person name="LaButti K."/>
            <person name="Lindquist E.A."/>
            <person name="Lipzen A."/>
            <person name="Lundell T."/>
            <person name="Morin E."/>
            <person name="Murat C."/>
            <person name="Riley R."/>
            <person name="Ohm R."/>
            <person name="Sun H."/>
            <person name="Tunlid A."/>
            <person name="Henrissat B."/>
            <person name="Grigoriev I.V."/>
            <person name="Hibbett D.S."/>
            <person name="Martin F."/>
        </authorList>
    </citation>
    <scope>NUCLEOTIDE SEQUENCE [LARGE SCALE GENOMIC DNA]</scope>
    <source>
        <strain evidence="2 3">SS14</strain>
    </source>
</reference>
<organism evidence="2 3">
    <name type="scientific">Sphaerobolus stellatus (strain SS14)</name>
    <dbReference type="NCBI Taxonomy" id="990650"/>
    <lineage>
        <taxon>Eukaryota</taxon>
        <taxon>Fungi</taxon>
        <taxon>Dikarya</taxon>
        <taxon>Basidiomycota</taxon>
        <taxon>Agaricomycotina</taxon>
        <taxon>Agaricomycetes</taxon>
        <taxon>Phallomycetidae</taxon>
        <taxon>Geastrales</taxon>
        <taxon>Sphaerobolaceae</taxon>
        <taxon>Sphaerobolus</taxon>
    </lineage>
</organism>
<dbReference type="HOGENOM" id="CLU_1012548_0_0_1"/>
<accession>A0A0C9UU26</accession>
<dbReference type="Proteomes" id="UP000054279">
    <property type="component" value="Unassembled WGS sequence"/>
</dbReference>
<dbReference type="AlphaFoldDB" id="A0A0C9UU26"/>
<sequence>MTILETGILEFRRLILNNSQYEYSPQNSSPIPANARTRVPTALSSSVAASATCIDIDAEPQMKSVTTGNRSLPLPLPPQTPQPINSHTSESFLLYRTPTNVLRTLPLYHMGDTINKLQIMQRLARPIIENLPHHINPALGSPIHLTGTRPELRNERVEEAHQINRDMEHIERHYSAVPEFQQSPANTQSNPTIEYADDSAEQNTINDHIRTPVALGKRRAKGSVQTPSAVDTRRSKRLRTTASSNEREDSVSAIETQSTLPITPQSLHSGITIIE</sequence>
<dbReference type="EMBL" id="KN837222">
    <property type="protein sequence ID" value="KIJ32762.1"/>
    <property type="molecule type" value="Genomic_DNA"/>
</dbReference>
<evidence type="ECO:0000256" key="1">
    <source>
        <dbReference type="SAM" id="MobiDB-lite"/>
    </source>
</evidence>
<evidence type="ECO:0000313" key="3">
    <source>
        <dbReference type="Proteomes" id="UP000054279"/>
    </source>
</evidence>
<keyword evidence="3" id="KW-1185">Reference proteome</keyword>
<proteinExistence type="predicted"/>